<proteinExistence type="predicted"/>
<dbReference type="Pfam" id="PF00970">
    <property type="entry name" value="FAD_binding_6"/>
    <property type="match status" value="1"/>
</dbReference>
<dbReference type="SUPFAM" id="SSF52343">
    <property type="entry name" value="Ferredoxin reductase-like, C-terminal NADP-linked domain"/>
    <property type="match status" value="1"/>
</dbReference>
<dbReference type="InterPro" id="IPR017938">
    <property type="entry name" value="Riboflavin_synthase-like_b-brl"/>
</dbReference>
<dbReference type="Pfam" id="PF00111">
    <property type="entry name" value="Fer2"/>
    <property type="match status" value="1"/>
</dbReference>
<evidence type="ECO:0000256" key="1">
    <source>
        <dbReference type="ARBA" id="ARBA00034078"/>
    </source>
</evidence>
<dbReference type="SUPFAM" id="SSF54292">
    <property type="entry name" value="2Fe-2S ferredoxin-like"/>
    <property type="match status" value="1"/>
</dbReference>
<dbReference type="CDD" id="cd06194">
    <property type="entry name" value="FNR_N-term_Iron_sulfur_binding"/>
    <property type="match status" value="1"/>
</dbReference>
<dbReference type="GO" id="GO:0051536">
    <property type="term" value="F:iron-sulfur cluster binding"/>
    <property type="evidence" value="ECO:0007669"/>
    <property type="project" value="InterPro"/>
</dbReference>
<dbReference type="InterPro" id="IPR001433">
    <property type="entry name" value="OxRdtase_FAD/NAD-bd"/>
</dbReference>
<protein>
    <submittedName>
        <fullName evidence="4">Oxygenase</fullName>
    </submittedName>
</protein>
<evidence type="ECO:0000313" key="4">
    <source>
        <dbReference type="EMBL" id="KJV05526.1"/>
    </source>
</evidence>
<dbReference type="InterPro" id="IPR012675">
    <property type="entry name" value="Beta-grasp_dom_sf"/>
</dbReference>
<dbReference type="Proteomes" id="UP000033684">
    <property type="component" value="Unassembled WGS sequence"/>
</dbReference>
<comment type="cofactor">
    <cofactor evidence="1">
        <name>[2Fe-2S] cluster</name>
        <dbReference type="ChEBI" id="CHEBI:190135"/>
    </cofactor>
</comment>
<comment type="caution">
    <text evidence="4">The sequence shown here is derived from an EMBL/GenBank/DDBJ whole genome shotgun (WGS) entry which is preliminary data.</text>
</comment>
<dbReference type="Gene3D" id="2.40.30.10">
    <property type="entry name" value="Translation factors"/>
    <property type="match status" value="1"/>
</dbReference>
<dbReference type="InterPro" id="IPR001709">
    <property type="entry name" value="Flavoprot_Pyr_Nucl_cyt_Rdtase"/>
</dbReference>
<dbReference type="Gene3D" id="3.10.20.30">
    <property type="match status" value="1"/>
</dbReference>
<dbReference type="OrthoDB" id="9806195at2"/>
<feature type="domain" description="2Fe-2S ferredoxin-type" evidence="2">
    <location>
        <begin position="2"/>
        <end position="88"/>
    </location>
</feature>
<dbReference type="PATRIC" id="fig|1632867.3.peg.2540"/>
<dbReference type="GO" id="GO:0016491">
    <property type="term" value="F:oxidoreductase activity"/>
    <property type="evidence" value="ECO:0007669"/>
    <property type="project" value="InterPro"/>
</dbReference>
<sequence>MPTITFGTKAIAANTGDTVLETLLKAGIPAAYGCRQGLCQACMLQSLDVSPPASAQAGLAAYQQQQNYFLACSCPVDGDMTIAIPGQGIGYVTAVLDAKILLAPDVMRVVLRTETLIPFRAGQFVNLQRGDGLIRSYSIANQPSSEPIIEFHIRKLPNGRFSTWVFEDFKLGDVVKVSSAQGGCYYQCEDKQQPLLLIGTGTGLAPLYGVIHDALAQGHSGTIELFHGSRDREGLYLIDELKALAAQYKHFHYTPCVSGSWAAQDFAKGRAHDVALQNRASLKGWQVFLCGHPEMVKQTQRTAYVKGASLNHIYCDSFTVSA</sequence>
<dbReference type="EMBL" id="LAJX01000214">
    <property type="protein sequence ID" value="KJV05526.1"/>
    <property type="molecule type" value="Genomic_DNA"/>
</dbReference>
<evidence type="ECO:0000313" key="5">
    <source>
        <dbReference type="Proteomes" id="UP000033684"/>
    </source>
</evidence>
<dbReference type="AlphaFoldDB" id="A0A0F3IFI3"/>
<dbReference type="Gene3D" id="3.40.50.80">
    <property type="entry name" value="Nucleotide-binding domain of ferredoxin-NADP reductase (FNR) module"/>
    <property type="match status" value="1"/>
</dbReference>
<reference evidence="4 5" key="2">
    <citation type="journal article" date="2016" name="Microb. Ecol.">
        <title>Genome Characteristics of a Novel Type I Methanotroph (Sn10-6) Isolated from a Flooded Indian Rice Field.</title>
        <authorList>
            <person name="Rahalkar M.C."/>
            <person name="Pandit P.S."/>
            <person name="Dhakephalkar P.K."/>
            <person name="Pore S."/>
            <person name="Arora P."/>
            <person name="Kapse N."/>
        </authorList>
    </citation>
    <scope>NUCLEOTIDE SEQUENCE [LARGE SCALE GENOMIC DNA]</scope>
    <source>
        <strain evidence="4 5">Sn10-6</strain>
    </source>
</reference>
<dbReference type="RefSeq" id="WP_045780220.1">
    <property type="nucleotide sequence ID" value="NZ_LAJX01000214.1"/>
</dbReference>
<dbReference type="PRINTS" id="PR00371">
    <property type="entry name" value="FPNCR"/>
</dbReference>
<keyword evidence="5" id="KW-1185">Reference proteome</keyword>
<dbReference type="SUPFAM" id="SSF63380">
    <property type="entry name" value="Riboflavin synthase domain-like"/>
    <property type="match status" value="1"/>
</dbReference>
<dbReference type="PROSITE" id="PS51384">
    <property type="entry name" value="FAD_FR"/>
    <property type="match status" value="1"/>
</dbReference>
<accession>A0A0F3IFI3</accession>
<reference evidence="5" key="1">
    <citation type="submission" date="2015-03" db="EMBL/GenBank/DDBJ databases">
        <title>Draft genome sequence of a novel methanotroph (Sn10-6) isolated from flooded ricefield rhizosphere in India.</title>
        <authorList>
            <person name="Pandit P.S."/>
            <person name="Pore S.D."/>
            <person name="Arora P."/>
            <person name="Kapse N.G."/>
            <person name="Dhakephalkar P.K."/>
            <person name="Rahalkar M.C."/>
        </authorList>
    </citation>
    <scope>NUCLEOTIDE SEQUENCE [LARGE SCALE GENOMIC DNA]</scope>
    <source>
        <strain evidence="5">Sn10-6</strain>
    </source>
</reference>
<evidence type="ECO:0000259" key="2">
    <source>
        <dbReference type="PROSITE" id="PS51085"/>
    </source>
</evidence>
<dbReference type="PRINTS" id="PR00410">
    <property type="entry name" value="PHEHYDRXLASE"/>
</dbReference>
<organism evidence="4 5">
    <name type="scientific">Methylocucumis oryzae</name>
    <dbReference type="NCBI Taxonomy" id="1632867"/>
    <lineage>
        <taxon>Bacteria</taxon>
        <taxon>Pseudomonadati</taxon>
        <taxon>Pseudomonadota</taxon>
        <taxon>Gammaproteobacteria</taxon>
        <taxon>Methylococcales</taxon>
        <taxon>Methylococcaceae</taxon>
        <taxon>Methylocucumis</taxon>
    </lineage>
</organism>
<dbReference type="Pfam" id="PF00175">
    <property type="entry name" value="NAD_binding_1"/>
    <property type="match status" value="1"/>
</dbReference>
<gene>
    <name evidence="4" type="ORF">VZ94_17625</name>
</gene>
<dbReference type="InterPro" id="IPR008333">
    <property type="entry name" value="Cbr1-like_FAD-bd_dom"/>
</dbReference>
<dbReference type="PROSITE" id="PS51085">
    <property type="entry name" value="2FE2S_FER_2"/>
    <property type="match status" value="1"/>
</dbReference>
<dbReference type="InterPro" id="IPR050415">
    <property type="entry name" value="MRET"/>
</dbReference>
<evidence type="ECO:0000259" key="3">
    <source>
        <dbReference type="PROSITE" id="PS51384"/>
    </source>
</evidence>
<feature type="domain" description="FAD-binding FR-type" evidence="3">
    <location>
        <begin position="89"/>
        <end position="187"/>
    </location>
</feature>
<dbReference type="InterPro" id="IPR036010">
    <property type="entry name" value="2Fe-2S_ferredoxin-like_sf"/>
</dbReference>
<dbReference type="PANTHER" id="PTHR47354">
    <property type="entry name" value="NADH OXIDOREDUCTASE HCR"/>
    <property type="match status" value="1"/>
</dbReference>
<dbReference type="InterPro" id="IPR039261">
    <property type="entry name" value="FNR_nucleotide-bd"/>
</dbReference>
<dbReference type="CDD" id="cd00207">
    <property type="entry name" value="fer2"/>
    <property type="match status" value="1"/>
</dbReference>
<dbReference type="PANTHER" id="PTHR47354:SF5">
    <property type="entry name" value="PROTEIN RFBI"/>
    <property type="match status" value="1"/>
</dbReference>
<dbReference type="InterPro" id="IPR017927">
    <property type="entry name" value="FAD-bd_FR_type"/>
</dbReference>
<dbReference type="InterPro" id="IPR001041">
    <property type="entry name" value="2Fe-2S_ferredoxin-type"/>
</dbReference>
<name>A0A0F3IFI3_9GAMM</name>